<comment type="caution">
    <text evidence="2">The sequence shown here is derived from an EMBL/GenBank/DDBJ whole genome shotgun (WGS) entry which is preliminary data.</text>
</comment>
<feature type="transmembrane region" description="Helical" evidence="1">
    <location>
        <begin position="142"/>
        <end position="164"/>
    </location>
</feature>
<evidence type="ECO:0000313" key="3">
    <source>
        <dbReference type="Proteomes" id="UP001596171"/>
    </source>
</evidence>
<proteinExistence type="predicted"/>
<keyword evidence="1" id="KW-0472">Membrane</keyword>
<dbReference type="Proteomes" id="UP001596171">
    <property type="component" value="Unassembled WGS sequence"/>
</dbReference>
<organism evidence="2 3">
    <name type="scientific">Lactiplantibacillus nangangensis</name>
    <dbReference type="NCBI Taxonomy" id="2559917"/>
    <lineage>
        <taxon>Bacteria</taxon>
        <taxon>Bacillati</taxon>
        <taxon>Bacillota</taxon>
        <taxon>Bacilli</taxon>
        <taxon>Lactobacillales</taxon>
        <taxon>Lactobacillaceae</taxon>
        <taxon>Lactiplantibacillus</taxon>
    </lineage>
</organism>
<feature type="transmembrane region" description="Helical" evidence="1">
    <location>
        <begin position="325"/>
        <end position="344"/>
    </location>
</feature>
<keyword evidence="3" id="KW-1185">Reference proteome</keyword>
<keyword evidence="1" id="KW-0812">Transmembrane</keyword>
<feature type="transmembrane region" description="Helical" evidence="1">
    <location>
        <begin position="256"/>
        <end position="276"/>
    </location>
</feature>
<reference evidence="3" key="1">
    <citation type="journal article" date="2019" name="Int. J. Syst. Evol. Microbiol.">
        <title>The Global Catalogue of Microorganisms (GCM) 10K type strain sequencing project: providing services to taxonomists for standard genome sequencing and annotation.</title>
        <authorList>
            <consortium name="The Broad Institute Genomics Platform"/>
            <consortium name="The Broad Institute Genome Sequencing Center for Infectious Disease"/>
            <person name="Wu L."/>
            <person name="Ma J."/>
        </authorList>
    </citation>
    <scope>NUCLEOTIDE SEQUENCE [LARGE SCALE GENOMIC DNA]</scope>
    <source>
        <strain evidence="3">CCM 8930</strain>
    </source>
</reference>
<feature type="transmembrane region" description="Helical" evidence="1">
    <location>
        <begin position="184"/>
        <end position="205"/>
    </location>
</feature>
<keyword evidence="1" id="KW-1133">Transmembrane helix</keyword>
<name>A0ABW1SKV8_9LACO</name>
<dbReference type="RefSeq" id="WP_137616306.1">
    <property type="nucleotide sequence ID" value="NZ_BJDI01000008.1"/>
</dbReference>
<feature type="transmembrane region" description="Helical" evidence="1">
    <location>
        <begin position="105"/>
        <end position="122"/>
    </location>
</feature>
<evidence type="ECO:0000313" key="2">
    <source>
        <dbReference type="EMBL" id="MFC6202347.1"/>
    </source>
</evidence>
<evidence type="ECO:0008006" key="4">
    <source>
        <dbReference type="Google" id="ProtNLM"/>
    </source>
</evidence>
<feature type="transmembrane region" description="Helical" evidence="1">
    <location>
        <begin position="15"/>
        <end position="34"/>
    </location>
</feature>
<evidence type="ECO:0000256" key="1">
    <source>
        <dbReference type="SAM" id="Phobius"/>
    </source>
</evidence>
<sequence length="357" mass="40101">MTFKQVNRLWWAQSWHWLLGFMAIMLLIGLGTAVKTTQQHVQNTHQSATMHAQEVEEYRKHPEDFQLDGHQVSLSAYNSEQNQIFPKNQFKLHSYMLRAEVPSNNWLYLVMAVAGLILAFWGRRTHYTELMLSFGVTRTQLFLVQLLQGLALAATVAVAQLLHWTWIIMVVPKNYQIYRDLPGLFGNNVAIVTISFGLLALGWLMGQLTDRFWLAGLLAALSWRFMNGVASSYGYAAFFFGQSVIPPEFWFYAHSYVASAVSAGLALIAIGLIWRLSVTWSADQPAFTRQSGLKKWAMIAVMTIAGGALVGDVLFQPFAKSGLPWFELLGMAVLCGGLLGGLTYQQHRSKEAHYDAS</sequence>
<gene>
    <name evidence="2" type="ORF">ACFP1L_10740</name>
</gene>
<feature type="transmembrane region" description="Helical" evidence="1">
    <location>
        <begin position="296"/>
        <end position="319"/>
    </location>
</feature>
<protein>
    <recommendedName>
        <fullName evidence="4">ABC transporter permease</fullName>
    </recommendedName>
</protein>
<dbReference type="EMBL" id="JBHSSE010000022">
    <property type="protein sequence ID" value="MFC6202347.1"/>
    <property type="molecule type" value="Genomic_DNA"/>
</dbReference>
<feature type="transmembrane region" description="Helical" evidence="1">
    <location>
        <begin position="212"/>
        <end position="236"/>
    </location>
</feature>
<accession>A0ABW1SKV8</accession>